<evidence type="ECO:0000259" key="1">
    <source>
        <dbReference type="Pfam" id="PF06742"/>
    </source>
</evidence>
<dbReference type="Gene3D" id="2.60.40.1610">
    <property type="entry name" value="Domain of unknown function DUF1254"/>
    <property type="match status" value="1"/>
</dbReference>
<dbReference type="RefSeq" id="WP_091276094.1">
    <property type="nucleotide sequence ID" value="NZ_FAOZ01000007.1"/>
</dbReference>
<dbReference type="InterPro" id="IPR037050">
    <property type="entry name" value="DUF1254_sf"/>
</dbReference>
<dbReference type="EMBL" id="FAOZ01000007">
    <property type="protein sequence ID" value="CUU56207.1"/>
    <property type="molecule type" value="Genomic_DNA"/>
</dbReference>
<dbReference type="PANTHER" id="PTHR36509:SF2">
    <property type="entry name" value="BLL3101 PROTEIN"/>
    <property type="match status" value="1"/>
</dbReference>
<evidence type="ECO:0000313" key="4">
    <source>
        <dbReference type="Proteomes" id="UP000198802"/>
    </source>
</evidence>
<name>A0A0S4QMD8_9ACTN</name>
<accession>A0A0S4QMD8</accession>
<proteinExistence type="predicted"/>
<sequence>MTSEGEPRATASDVTALARDAVIWGLPLVLFGRYLDAATDNGVPFNRFLMSTEIATPRSRSVGPNIDTLNGLAWLDLTVGPQVIGVPDMGDRYYSIQLQDMYMNSFAYIGRRTTGTSAGAFAITPPGFTGTLPVGVTEIKAPTSRVLAFVRTLVLGRADLARVRALNSSFSLGPLSAFPDSRHEAVVRANALDGFQPASRRTGRSVPLEDVAAAGPAYFDELDRLVRTYPPAARDLSSLARFAPLGIGTPEAARRGPALAAGLSSAVPAGLAVVRGALRTRSDNGWSRRENVAPFIEDPVQRAANNIYGPGTQVAEESVFFNMRLGTDGSPLSGARRYRLRFTAGQLPPVDAFWSLTLYDGKYFLVDNPIDRYGVTSHSERLHYGPDGSLEILIQADPPDVPDTNWLPAPRDQFQLVFRTYQPRQPLLDGTYAPAPLDVVG</sequence>
<dbReference type="SUPFAM" id="SSF160935">
    <property type="entry name" value="VPA0735-like"/>
    <property type="match status" value="1"/>
</dbReference>
<reference evidence="4" key="1">
    <citation type="submission" date="2015-11" db="EMBL/GenBank/DDBJ databases">
        <authorList>
            <person name="Varghese N."/>
        </authorList>
    </citation>
    <scope>NUCLEOTIDE SEQUENCE [LARGE SCALE GENOMIC DNA]</scope>
    <source>
        <strain evidence="4">DSM 45899</strain>
    </source>
</reference>
<keyword evidence="4" id="KW-1185">Reference proteome</keyword>
<feature type="domain" description="DUF1254" evidence="2">
    <location>
        <begin position="45"/>
        <end position="173"/>
    </location>
</feature>
<dbReference type="InterPro" id="IPR037049">
    <property type="entry name" value="DUF1214_C_sf"/>
</dbReference>
<evidence type="ECO:0000259" key="2">
    <source>
        <dbReference type="Pfam" id="PF06863"/>
    </source>
</evidence>
<dbReference type="Pfam" id="PF06863">
    <property type="entry name" value="DUF1254"/>
    <property type="match status" value="1"/>
</dbReference>
<evidence type="ECO:0000313" key="3">
    <source>
        <dbReference type="EMBL" id="CUU56207.1"/>
    </source>
</evidence>
<dbReference type="AlphaFoldDB" id="A0A0S4QMD8"/>
<dbReference type="Proteomes" id="UP000198802">
    <property type="component" value="Unassembled WGS sequence"/>
</dbReference>
<dbReference type="Pfam" id="PF06742">
    <property type="entry name" value="DUF1214"/>
    <property type="match status" value="1"/>
</dbReference>
<dbReference type="InterPro" id="IPR010621">
    <property type="entry name" value="DUF1214"/>
</dbReference>
<organism evidence="3 4">
    <name type="scientific">Parafrankia irregularis</name>
    <dbReference type="NCBI Taxonomy" id="795642"/>
    <lineage>
        <taxon>Bacteria</taxon>
        <taxon>Bacillati</taxon>
        <taxon>Actinomycetota</taxon>
        <taxon>Actinomycetes</taxon>
        <taxon>Frankiales</taxon>
        <taxon>Frankiaceae</taxon>
        <taxon>Parafrankia</taxon>
    </lineage>
</organism>
<dbReference type="Gene3D" id="2.60.120.600">
    <property type="entry name" value="Domain of unknown function DUF1214, C-terminal domain"/>
    <property type="match status" value="1"/>
</dbReference>
<protein>
    <submittedName>
        <fullName evidence="3">Uncharacterized conserved protein</fullName>
    </submittedName>
</protein>
<dbReference type="PANTHER" id="PTHR36509">
    <property type="entry name" value="BLL3101 PROTEIN"/>
    <property type="match status" value="1"/>
</dbReference>
<gene>
    <name evidence="3" type="ORF">Ga0074812_10791</name>
</gene>
<dbReference type="InterPro" id="IPR010679">
    <property type="entry name" value="DUF1254"/>
</dbReference>
<feature type="domain" description="DUF1214" evidence="1">
    <location>
        <begin position="318"/>
        <end position="425"/>
    </location>
</feature>